<evidence type="ECO:0000313" key="2">
    <source>
        <dbReference type="EMBL" id="KAJ8396671.1"/>
    </source>
</evidence>
<name>A0AAD7WGX2_9TELE</name>
<accession>A0AAD7WGX2</accession>
<dbReference type="EMBL" id="JAINUG010000104">
    <property type="protein sequence ID" value="KAJ8396671.1"/>
    <property type="molecule type" value="Genomic_DNA"/>
</dbReference>
<evidence type="ECO:0000256" key="1">
    <source>
        <dbReference type="SAM" id="MobiDB-lite"/>
    </source>
</evidence>
<protein>
    <submittedName>
        <fullName evidence="2">Uncharacterized protein</fullName>
    </submittedName>
</protein>
<proteinExistence type="predicted"/>
<organism evidence="2 3">
    <name type="scientific">Aldrovandia affinis</name>
    <dbReference type="NCBI Taxonomy" id="143900"/>
    <lineage>
        <taxon>Eukaryota</taxon>
        <taxon>Metazoa</taxon>
        <taxon>Chordata</taxon>
        <taxon>Craniata</taxon>
        <taxon>Vertebrata</taxon>
        <taxon>Euteleostomi</taxon>
        <taxon>Actinopterygii</taxon>
        <taxon>Neopterygii</taxon>
        <taxon>Teleostei</taxon>
        <taxon>Notacanthiformes</taxon>
        <taxon>Halosauridae</taxon>
        <taxon>Aldrovandia</taxon>
    </lineage>
</organism>
<comment type="caution">
    <text evidence="2">The sequence shown here is derived from an EMBL/GenBank/DDBJ whole genome shotgun (WGS) entry which is preliminary data.</text>
</comment>
<evidence type="ECO:0000313" key="3">
    <source>
        <dbReference type="Proteomes" id="UP001221898"/>
    </source>
</evidence>
<feature type="compositionally biased region" description="Polar residues" evidence="1">
    <location>
        <begin position="32"/>
        <end position="44"/>
    </location>
</feature>
<dbReference type="Proteomes" id="UP001221898">
    <property type="component" value="Unassembled WGS sequence"/>
</dbReference>
<feature type="region of interest" description="Disordered" evidence="1">
    <location>
        <begin position="1"/>
        <end position="80"/>
    </location>
</feature>
<dbReference type="AlphaFoldDB" id="A0AAD7WGX2"/>
<reference evidence="2" key="1">
    <citation type="journal article" date="2023" name="Science">
        <title>Genome structures resolve the early diversification of teleost fishes.</title>
        <authorList>
            <person name="Parey E."/>
            <person name="Louis A."/>
            <person name="Montfort J."/>
            <person name="Bouchez O."/>
            <person name="Roques C."/>
            <person name="Iampietro C."/>
            <person name="Lluch J."/>
            <person name="Castinel A."/>
            <person name="Donnadieu C."/>
            <person name="Desvignes T."/>
            <person name="Floi Bucao C."/>
            <person name="Jouanno E."/>
            <person name="Wen M."/>
            <person name="Mejri S."/>
            <person name="Dirks R."/>
            <person name="Jansen H."/>
            <person name="Henkel C."/>
            <person name="Chen W.J."/>
            <person name="Zahm M."/>
            <person name="Cabau C."/>
            <person name="Klopp C."/>
            <person name="Thompson A.W."/>
            <person name="Robinson-Rechavi M."/>
            <person name="Braasch I."/>
            <person name="Lecointre G."/>
            <person name="Bobe J."/>
            <person name="Postlethwait J.H."/>
            <person name="Berthelot C."/>
            <person name="Roest Crollius H."/>
            <person name="Guiguen Y."/>
        </authorList>
    </citation>
    <scope>NUCLEOTIDE SEQUENCE</scope>
    <source>
        <strain evidence="2">NC1722</strain>
    </source>
</reference>
<gene>
    <name evidence="2" type="ORF">AAFF_G00015090</name>
</gene>
<keyword evidence="3" id="KW-1185">Reference proteome</keyword>
<sequence>MTDALELSYARSEESTQRTCDVIHGAPKEPQKTPQSRSGQQWHQQHPLPAPPCTVGTAASQVMVPPSRPTHSVSESWGRSSRGAAALSGAMLSGAGGVPSEANASVVMTTEMSEGVHPPRY</sequence>